<feature type="transmembrane region" description="Helical" evidence="6">
    <location>
        <begin position="81"/>
        <end position="101"/>
    </location>
</feature>
<feature type="transmembrane region" description="Helical" evidence="6">
    <location>
        <begin position="113"/>
        <end position="132"/>
    </location>
</feature>
<evidence type="ECO:0000256" key="1">
    <source>
        <dbReference type="ARBA" id="ARBA00004651"/>
    </source>
</evidence>
<dbReference type="Pfam" id="PF11700">
    <property type="entry name" value="ATG22"/>
    <property type="match status" value="1"/>
</dbReference>
<feature type="transmembrane region" description="Helical" evidence="6">
    <location>
        <begin position="422"/>
        <end position="441"/>
    </location>
</feature>
<evidence type="ECO:0000256" key="6">
    <source>
        <dbReference type="SAM" id="Phobius"/>
    </source>
</evidence>
<evidence type="ECO:0000256" key="2">
    <source>
        <dbReference type="ARBA" id="ARBA00022448"/>
    </source>
</evidence>
<dbReference type="AlphaFoldDB" id="A0A6J4KU13"/>
<dbReference type="InterPro" id="IPR050495">
    <property type="entry name" value="ATG22/LtaA_families"/>
</dbReference>
<feature type="transmembrane region" description="Helical" evidence="6">
    <location>
        <begin position="23"/>
        <end position="43"/>
    </location>
</feature>
<dbReference type="GO" id="GO:0005886">
    <property type="term" value="C:plasma membrane"/>
    <property type="evidence" value="ECO:0007669"/>
    <property type="project" value="UniProtKB-SubCell"/>
</dbReference>
<feature type="transmembrane region" description="Helical" evidence="6">
    <location>
        <begin position="138"/>
        <end position="157"/>
    </location>
</feature>
<feature type="transmembrane region" description="Helical" evidence="6">
    <location>
        <begin position="208"/>
        <end position="232"/>
    </location>
</feature>
<feature type="transmembrane region" description="Helical" evidence="6">
    <location>
        <begin position="397"/>
        <end position="416"/>
    </location>
</feature>
<feature type="transmembrane region" description="Helical" evidence="6">
    <location>
        <begin position="270"/>
        <end position="291"/>
    </location>
</feature>
<feature type="transmembrane region" description="Helical" evidence="6">
    <location>
        <begin position="334"/>
        <end position="352"/>
    </location>
</feature>
<reference evidence="8" key="1">
    <citation type="submission" date="2020-02" db="EMBL/GenBank/DDBJ databases">
        <authorList>
            <person name="Meier V. D."/>
        </authorList>
    </citation>
    <scope>NUCLEOTIDE SEQUENCE</scope>
    <source>
        <strain evidence="8">AVDCRST_MAG46</strain>
    </source>
</reference>
<evidence type="ECO:0000259" key="7">
    <source>
        <dbReference type="PROSITE" id="PS50850"/>
    </source>
</evidence>
<accession>A0A6J4KU13</accession>
<name>A0A6J4KU13_9ACTN</name>
<sequence length="464" mass="49765">MREVGPAGPAADLTERRREQRSWYFYDWANSAYVTTIATVLFAPYVTSVAETAACGYAGTTERSCDVNLQILGVGVSPGSLVFYVATFATILSALVLPVVGAIADRSARKKDLMAGFAWLGSLAAASMFLVTGGNWQLGALLLLIANICLGSSLVVYDAILCEVSTPEERDRVSSRGWGLGYLGGGLLLAANLAVVTFNEALGLSTAMAVRLCMLSAALWWAGFTIIPFLGIRNRPAVGVQREPGNVVRQSFGQLATTLRDLRSYPMTMLFLLAYLFYNDGIQTVIASASIYGERELGFETSVLIATILLVQFVAFGGALLFGQIAERVGSRATIMAGLCIWMLVVSVGYFLPERQIVPFLCLAVGIGLVLGGTQALSRSLFSRLVPTGREAEYFSLYQACERGTSWLGTLVFGLVHQISGSYRPAILALMVFFILGLALLSRLDVRRGIDDAGRAPAGVKHAT</sequence>
<dbReference type="InterPro" id="IPR020846">
    <property type="entry name" value="MFS_dom"/>
</dbReference>
<keyword evidence="2" id="KW-0813">Transport</keyword>
<keyword evidence="5 6" id="KW-0472">Membrane</keyword>
<feature type="transmembrane region" description="Helical" evidence="6">
    <location>
        <begin position="178"/>
        <end position="196"/>
    </location>
</feature>
<evidence type="ECO:0000256" key="4">
    <source>
        <dbReference type="ARBA" id="ARBA00022989"/>
    </source>
</evidence>
<feature type="transmembrane region" description="Helical" evidence="6">
    <location>
        <begin position="358"/>
        <end position="377"/>
    </location>
</feature>
<feature type="domain" description="Major facilitator superfamily (MFS) profile" evidence="7">
    <location>
        <begin position="267"/>
        <end position="464"/>
    </location>
</feature>
<protein>
    <submittedName>
        <fullName evidence="8">Uncharacterized MFS-type transporter</fullName>
    </submittedName>
</protein>
<proteinExistence type="predicted"/>
<dbReference type="InterPro" id="IPR024671">
    <property type="entry name" value="Atg22-like"/>
</dbReference>
<comment type="subcellular location">
    <subcellularLocation>
        <location evidence="1">Cell membrane</location>
        <topology evidence="1">Multi-pass membrane protein</topology>
    </subcellularLocation>
</comment>
<evidence type="ECO:0000256" key="5">
    <source>
        <dbReference type="ARBA" id="ARBA00023136"/>
    </source>
</evidence>
<organism evidence="8">
    <name type="scientific">uncultured Nocardioidaceae bacterium</name>
    <dbReference type="NCBI Taxonomy" id="253824"/>
    <lineage>
        <taxon>Bacteria</taxon>
        <taxon>Bacillati</taxon>
        <taxon>Actinomycetota</taxon>
        <taxon>Actinomycetes</taxon>
        <taxon>Propionibacteriales</taxon>
        <taxon>Nocardioidaceae</taxon>
        <taxon>environmental samples</taxon>
    </lineage>
</organism>
<dbReference type="EMBL" id="CADCUD010000029">
    <property type="protein sequence ID" value="CAA9313921.1"/>
    <property type="molecule type" value="Genomic_DNA"/>
</dbReference>
<evidence type="ECO:0000313" key="8">
    <source>
        <dbReference type="EMBL" id="CAA9313921.1"/>
    </source>
</evidence>
<dbReference type="PANTHER" id="PTHR23519:SF1">
    <property type="entry name" value="AUTOPHAGY-RELATED PROTEIN 22"/>
    <property type="match status" value="1"/>
</dbReference>
<gene>
    <name evidence="8" type="ORF">AVDCRST_MAG46-349</name>
</gene>
<dbReference type="GO" id="GO:0022857">
    <property type="term" value="F:transmembrane transporter activity"/>
    <property type="evidence" value="ECO:0007669"/>
    <property type="project" value="InterPro"/>
</dbReference>
<dbReference type="SUPFAM" id="SSF103473">
    <property type="entry name" value="MFS general substrate transporter"/>
    <property type="match status" value="1"/>
</dbReference>
<dbReference type="PROSITE" id="PS50850">
    <property type="entry name" value="MFS"/>
    <property type="match status" value="1"/>
</dbReference>
<dbReference type="InterPro" id="IPR036259">
    <property type="entry name" value="MFS_trans_sf"/>
</dbReference>
<feature type="transmembrane region" description="Helical" evidence="6">
    <location>
        <begin position="303"/>
        <end position="322"/>
    </location>
</feature>
<evidence type="ECO:0000256" key="3">
    <source>
        <dbReference type="ARBA" id="ARBA00022692"/>
    </source>
</evidence>
<keyword evidence="4 6" id="KW-1133">Transmembrane helix</keyword>
<dbReference type="PANTHER" id="PTHR23519">
    <property type="entry name" value="AUTOPHAGY-RELATED PROTEIN 22"/>
    <property type="match status" value="1"/>
</dbReference>
<keyword evidence="3 6" id="KW-0812">Transmembrane</keyword>
<dbReference type="Gene3D" id="1.20.1250.20">
    <property type="entry name" value="MFS general substrate transporter like domains"/>
    <property type="match status" value="1"/>
</dbReference>